<dbReference type="Proteomes" id="UP000501526">
    <property type="component" value="Segment"/>
</dbReference>
<dbReference type="RefSeq" id="YP_009859475.1">
    <property type="nucleotide sequence ID" value="NC_048876.1"/>
</dbReference>
<sequence>MERFRKVSDKGDDKIKNIFDLIQDGTLRFTDNGEATRKTELEKSMVRHPSGRKRVKIEDLGEKFKKDLNEIIDRLEERLGREPTEEEVYYFIYGDEETQNTIWNKR</sequence>
<keyword evidence="2" id="KW-1185">Reference proteome</keyword>
<accession>A0A6M3SWV3</accession>
<proteinExistence type="predicted"/>
<evidence type="ECO:0000313" key="1">
    <source>
        <dbReference type="EMBL" id="QJD49640.1"/>
    </source>
</evidence>
<reference evidence="1 2" key="1">
    <citation type="submission" date="2020-04" db="EMBL/GenBank/DDBJ databases">
        <authorList>
            <person name="Chase M.A."/>
            <person name="Coleman C.N."/>
            <person name="Cunha M.O."/>
            <person name="Daffner M."/>
            <person name="Deam C.J."/>
            <person name="Deloso L.J."/>
            <person name="Desomma A.M."/>
            <person name="Gallardo J."/>
            <person name="Horne M.E."/>
            <person name="Kanahan O.P."/>
            <person name="Lam V."/>
            <person name="Morgan R.T."/>
            <person name="Mustor E.M."/>
            <person name="Ricardo-Iglesias M."/>
            <person name="Sartorio C.J."/>
            <person name="Sciacchitano A.R."/>
            <person name="Tvenstrup A.W."/>
            <person name="Wood A.R."/>
            <person name="Pollenz R.S."/>
            <person name="Garlena R.A."/>
            <person name="Russell D.A."/>
            <person name="Pope W.H."/>
            <person name="Jacobs-Sera D."/>
            <person name="Hatfull G.F."/>
        </authorList>
    </citation>
    <scope>NUCLEOTIDE SEQUENCE [LARGE SCALE GENOMIC DNA]</scope>
</reference>
<protein>
    <submittedName>
        <fullName evidence="1">Uncharacterized protein</fullName>
    </submittedName>
</protein>
<gene>
    <name evidence="1" type="primary">65</name>
    <name evidence="1" type="ORF">SEA_SECRETARIAT_65</name>
</gene>
<organism evidence="1 2">
    <name type="scientific">Gordonia phage Secretariat</name>
    <dbReference type="NCBI Taxonomy" id="2725616"/>
    <lineage>
        <taxon>Viruses</taxon>
        <taxon>Duplodnaviria</taxon>
        <taxon>Heunggongvirae</taxon>
        <taxon>Uroviricota</taxon>
        <taxon>Caudoviricetes</taxon>
        <taxon>Deejayvirinae</taxon>
        <taxon>Secretariatvirus</taxon>
        <taxon>Secretariatvirus secretariat</taxon>
    </lineage>
</organism>
<dbReference type="GeneID" id="55630573"/>
<dbReference type="EMBL" id="MT310850">
    <property type="protein sequence ID" value="QJD49640.1"/>
    <property type="molecule type" value="Genomic_DNA"/>
</dbReference>
<evidence type="ECO:0000313" key="2">
    <source>
        <dbReference type="Proteomes" id="UP000501526"/>
    </source>
</evidence>
<dbReference type="KEGG" id="vg:55630573"/>
<name>A0A6M3SWV3_9CAUD</name>